<dbReference type="Proteomes" id="UP001138500">
    <property type="component" value="Unassembled WGS sequence"/>
</dbReference>
<feature type="compositionally biased region" description="Polar residues" evidence="1">
    <location>
        <begin position="220"/>
        <end position="231"/>
    </location>
</feature>
<feature type="compositionally biased region" description="Polar residues" evidence="1">
    <location>
        <begin position="239"/>
        <end position="261"/>
    </location>
</feature>
<keyword evidence="3" id="KW-1185">Reference proteome</keyword>
<reference evidence="2 3" key="2">
    <citation type="journal article" date="2021" name="Curr. Genet.">
        <title>Genetic response to nitrogen starvation in the aggressive Eucalyptus foliar pathogen Teratosphaeria destructans.</title>
        <authorList>
            <person name="Havenga M."/>
            <person name="Wingfield B.D."/>
            <person name="Wingfield M.J."/>
            <person name="Dreyer L.L."/>
            <person name="Roets F."/>
            <person name="Aylward J."/>
        </authorList>
    </citation>
    <scope>NUCLEOTIDE SEQUENCE [LARGE SCALE GENOMIC DNA]</scope>
    <source>
        <strain evidence="2">CMW44962</strain>
    </source>
</reference>
<organism evidence="2 3">
    <name type="scientific">Teratosphaeria destructans</name>
    <dbReference type="NCBI Taxonomy" id="418781"/>
    <lineage>
        <taxon>Eukaryota</taxon>
        <taxon>Fungi</taxon>
        <taxon>Dikarya</taxon>
        <taxon>Ascomycota</taxon>
        <taxon>Pezizomycotina</taxon>
        <taxon>Dothideomycetes</taxon>
        <taxon>Dothideomycetidae</taxon>
        <taxon>Mycosphaerellales</taxon>
        <taxon>Teratosphaeriaceae</taxon>
        <taxon>Teratosphaeria</taxon>
    </lineage>
</organism>
<evidence type="ECO:0000313" key="2">
    <source>
        <dbReference type="EMBL" id="KAH9844747.1"/>
    </source>
</evidence>
<proteinExistence type="predicted"/>
<dbReference type="OrthoDB" id="3649009at2759"/>
<sequence length="413" mass="46776">MAASIAENLNRIDSLNARMGDVLRSYIRLEKQQHSLPVQSRRDLSLPFARERFYLAAILEHKLGTLGFRATDDVLKTTEEPVLTGTIEIRPAWPGYFTDRIAFENERAEWSRAGAADAGFQRLEELVKNAESKARDVTTAMDRINTYPFRSTRPLGSILQTWTNFCMALYPNRTVDHALAATDLQAFHTTHESIFTAPGKRRWFIFNQFVGGILSNDTTPRVQFPHSSGGNVNPRARSFQPQASKESAPSQATHSSSNPASSGRFEEYNDHWEQLDPKAQIFYLPSYDLQLSGLRDTKHTTLPATRTQYWNDETVMTINAKVFFCKGCEVRFAILEDAKGKVTFGLATDEKENIRHLQRHLKLVETARWHPDRMNARTGRAGGIDPTLGNRDFVVAIRAAVQDLVEECERSLQ</sequence>
<dbReference type="EMBL" id="RIBY02000225">
    <property type="protein sequence ID" value="KAH9844747.1"/>
    <property type="molecule type" value="Genomic_DNA"/>
</dbReference>
<name>A0A9W7SZW7_9PEZI</name>
<dbReference type="AlphaFoldDB" id="A0A9W7SZW7"/>
<feature type="region of interest" description="Disordered" evidence="1">
    <location>
        <begin position="220"/>
        <end position="265"/>
    </location>
</feature>
<reference evidence="2 3" key="1">
    <citation type="journal article" date="2018" name="IMA Fungus">
        <title>IMA Genome-F 10: Nine draft genome sequences of Claviceps purpurea s.lat., including C. arundinis, C. humidiphila, and C. cf. spartinae, pseudomolecules for the pitch canker pathogen Fusarium circinatum, draft genome of Davidsoniella eucalypti, Grosmannia galeiformis, Quambalaria eucalypti, and Teratosphaeria destructans.</title>
        <authorList>
            <person name="Wingfield B.D."/>
            <person name="Liu M."/>
            <person name="Nguyen H.D."/>
            <person name="Lane F.A."/>
            <person name="Morgan S.W."/>
            <person name="De Vos L."/>
            <person name="Wilken P.M."/>
            <person name="Duong T.A."/>
            <person name="Aylward J."/>
            <person name="Coetzee M.P."/>
            <person name="Dadej K."/>
            <person name="De Beer Z.W."/>
            <person name="Findlay W."/>
            <person name="Havenga M."/>
            <person name="Kolarik M."/>
            <person name="Menzies J.G."/>
            <person name="Naidoo K."/>
            <person name="Pochopski O."/>
            <person name="Shoukouhi P."/>
            <person name="Santana Q.C."/>
            <person name="Seifert K.A."/>
            <person name="Soal N."/>
            <person name="Steenkamp E.T."/>
            <person name="Tatham C.T."/>
            <person name="van der Nest M.A."/>
            <person name="Wingfield M.J."/>
        </authorList>
    </citation>
    <scope>NUCLEOTIDE SEQUENCE [LARGE SCALE GENOMIC DNA]</scope>
    <source>
        <strain evidence="2">CMW44962</strain>
    </source>
</reference>
<comment type="caution">
    <text evidence="2">The sequence shown here is derived from an EMBL/GenBank/DDBJ whole genome shotgun (WGS) entry which is preliminary data.</text>
</comment>
<gene>
    <name evidence="2" type="ORF">Tdes44962_MAKER07092</name>
</gene>
<evidence type="ECO:0000256" key="1">
    <source>
        <dbReference type="SAM" id="MobiDB-lite"/>
    </source>
</evidence>
<protein>
    <submittedName>
        <fullName evidence="2">Uncharacterized protein</fullName>
    </submittedName>
</protein>
<evidence type="ECO:0000313" key="3">
    <source>
        <dbReference type="Proteomes" id="UP001138500"/>
    </source>
</evidence>
<accession>A0A9W7SZW7</accession>